<dbReference type="Proteomes" id="UP000660262">
    <property type="component" value="Unassembled WGS sequence"/>
</dbReference>
<keyword evidence="11" id="KW-1185">Reference proteome</keyword>
<dbReference type="GO" id="GO:0051301">
    <property type="term" value="P:cell division"/>
    <property type="evidence" value="ECO:0007669"/>
    <property type="project" value="UniProtKB-KW"/>
</dbReference>
<evidence type="ECO:0000256" key="4">
    <source>
        <dbReference type="ARBA" id="ARBA00022618"/>
    </source>
</evidence>
<evidence type="ECO:0000256" key="5">
    <source>
        <dbReference type="ARBA" id="ARBA00022776"/>
    </source>
</evidence>
<sequence>MADAKTTPGRADVLTTLFGTCVDDIANSCSFQDYAALFAELVDQKNASLRDELFHCYAQTVQELRANAKQEFDVLCNAYGVREKLANVDALCREHGITDADINAASKPEGTLADGEMPLAAARAQRIAAKEAEKKVLLEMLEQSQAMRAEKQALVDERRALVNESVKHCAPADAVLEGVHEASTRWINA</sequence>
<evidence type="ECO:0000256" key="2">
    <source>
        <dbReference type="ARBA" id="ARBA00004629"/>
    </source>
</evidence>
<evidence type="ECO:0000256" key="1">
    <source>
        <dbReference type="ARBA" id="ARBA00004123"/>
    </source>
</evidence>
<evidence type="ECO:0000256" key="3">
    <source>
        <dbReference type="ARBA" id="ARBA00022454"/>
    </source>
</evidence>
<keyword evidence="4" id="KW-0132">Cell division</keyword>
<keyword evidence="6" id="KW-0995">Kinetochore</keyword>
<organism evidence="10 11">
    <name type="scientific">Pycnococcus provasolii</name>
    <dbReference type="NCBI Taxonomy" id="41880"/>
    <lineage>
        <taxon>Eukaryota</taxon>
        <taxon>Viridiplantae</taxon>
        <taxon>Chlorophyta</taxon>
        <taxon>Pseudoscourfieldiophyceae</taxon>
        <taxon>Pseudoscourfieldiales</taxon>
        <taxon>Pycnococcaceae</taxon>
        <taxon>Pycnococcus</taxon>
    </lineage>
</organism>
<evidence type="ECO:0000256" key="8">
    <source>
        <dbReference type="ARBA" id="ARBA00023306"/>
    </source>
</evidence>
<accession>A0A830HBG4</accession>
<keyword evidence="5" id="KW-0498">Mitosis</keyword>
<gene>
    <name evidence="10" type="ORF">PPROV_000284200</name>
</gene>
<dbReference type="EMBL" id="BNJQ01000007">
    <property type="protein sequence ID" value="GHP04088.1"/>
    <property type="molecule type" value="Genomic_DNA"/>
</dbReference>
<protein>
    <submittedName>
        <fullName evidence="10">Uncharacterized protein</fullName>
    </submittedName>
</protein>
<comment type="caution">
    <text evidence="10">The sequence shown here is derived from an EMBL/GenBank/DDBJ whole genome shotgun (WGS) entry which is preliminary data.</text>
</comment>
<proteinExistence type="predicted"/>
<dbReference type="AlphaFoldDB" id="A0A830HBG4"/>
<keyword evidence="9" id="KW-0137">Centromere</keyword>
<evidence type="ECO:0000313" key="11">
    <source>
        <dbReference type="Proteomes" id="UP000660262"/>
    </source>
</evidence>
<keyword evidence="3" id="KW-0158">Chromosome</keyword>
<dbReference type="GO" id="GO:0005634">
    <property type="term" value="C:nucleus"/>
    <property type="evidence" value="ECO:0007669"/>
    <property type="project" value="UniProtKB-SubCell"/>
</dbReference>
<dbReference type="GO" id="GO:0007059">
    <property type="term" value="P:chromosome segregation"/>
    <property type="evidence" value="ECO:0007669"/>
    <property type="project" value="TreeGrafter"/>
</dbReference>
<evidence type="ECO:0000256" key="9">
    <source>
        <dbReference type="ARBA" id="ARBA00023328"/>
    </source>
</evidence>
<reference evidence="10" key="1">
    <citation type="submission" date="2020-10" db="EMBL/GenBank/DDBJ databases">
        <title>Unveiling of a novel bifunctional photoreceptor, Dualchrome1, isolated from a cosmopolitan green alga.</title>
        <authorList>
            <person name="Suzuki S."/>
            <person name="Kawachi M."/>
        </authorList>
    </citation>
    <scope>NUCLEOTIDE SEQUENCE</scope>
    <source>
        <strain evidence="10">NIES 2893</strain>
    </source>
</reference>
<evidence type="ECO:0000256" key="7">
    <source>
        <dbReference type="ARBA" id="ARBA00023242"/>
    </source>
</evidence>
<dbReference type="InterPro" id="IPR007128">
    <property type="entry name" value="PMF1/Nnf1"/>
</dbReference>
<dbReference type="Pfam" id="PF03980">
    <property type="entry name" value="Nnf1"/>
    <property type="match status" value="1"/>
</dbReference>
<comment type="subcellular location">
    <subcellularLocation>
        <location evidence="2">Chromosome</location>
        <location evidence="2">Centromere</location>
        <location evidence="2">Kinetochore</location>
    </subcellularLocation>
    <subcellularLocation>
        <location evidence="1">Nucleus</location>
    </subcellularLocation>
</comment>
<name>A0A830HBG4_9CHLO</name>
<evidence type="ECO:0000313" key="10">
    <source>
        <dbReference type="EMBL" id="GHP04088.1"/>
    </source>
</evidence>
<dbReference type="PANTHER" id="PTHR15459">
    <property type="entry name" value="POLYAMINE-MODULATED FACTOR 1"/>
    <property type="match status" value="1"/>
</dbReference>
<evidence type="ECO:0000256" key="6">
    <source>
        <dbReference type="ARBA" id="ARBA00022838"/>
    </source>
</evidence>
<keyword evidence="8" id="KW-0131">Cell cycle</keyword>
<dbReference type="PANTHER" id="PTHR15459:SF3">
    <property type="entry name" value="POLYAMINE-MODULATED FACTOR 1"/>
    <property type="match status" value="1"/>
</dbReference>
<dbReference type="GO" id="GO:0000444">
    <property type="term" value="C:MIS12/MIND type complex"/>
    <property type="evidence" value="ECO:0007669"/>
    <property type="project" value="InterPro"/>
</dbReference>
<keyword evidence="7" id="KW-0539">Nucleus</keyword>